<reference evidence="2" key="1">
    <citation type="submission" date="2021-02" db="EMBL/GenBank/DDBJ databases">
        <authorList>
            <person name="Dougan E. K."/>
            <person name="Rhodes N."/>
            <person name="Thang M."/>
            <person name="Chan C."/>
        </authorList>
    </citation>
    <scope>NUCLEOTIDE SEQUENCE</scope>
</reference>
<feature type="region of interest" description="Disordered" evidence="1">
    <location>
        <begin position="206"/>
        <end position="225"/>
    </location>
</feature>
<dbReference type="AlphaFoldDB" id="A0A813GQ67"/>
<proteinExistence type="predicted"/>
<name>A0A813GQ67_POLGL</name>
<gene>
    <name evidence="2" type="ORF">PGLA1383_LOCUS43190</name>
    <name evidence="3" type="ORF">PGLA2088_LOCUS37466</name>
</gene>
<protein>
    <submittedName>
        <fullName evidence="2">Uncharacterized protein</fullName>
    </submittedName>
</protein>
<keyword evidence="4" id="KW-1185">Reference proteome</keyword>
<organism evidence="2 4">
    <name type="scientific">Polarella glacialis</name>
    <name type="common">Dinoflagellate</name>
    <dbReference type="NCBI Taxonomy" id="89957"/>
    <lineage>
        <taxon>Eukaryota</taxon>
        <taxon>Sar</taxon>
        <taxon>Alveolata</taxon>
        <taxon>Dinophyceae</taxon>
        <taxon>Suessiales</taxon>
        <taxon>Suessiaceae</taxon>
        <taxon>Polarella</taxon>
    </lineage>
</organism>
<evidence type="ECO:0000256" key="1">
    <source>
        <dbReference type="SAM" id="MobiDB-lite"/>
    </source>
</evidence>
<accession>A0A813GQ67</accession>
<sequence length="225" mass="25103">MAAQLPAGILLQTGGLGPETAAEVPDEIRFLRNEAWIFAPDHPRFVPPKARDAFDSQGERVSRFGSFWRPADLVFRDSACLLDSYKRCVSDQACDLAQQAAGVRVVGQYYWGPETLFPANLRGTYSKSHRIVHELFQQAGVRLEPSWCDYLAILRGVDAHIQEQQVALGTGADTPTSRIEGWLWCVVEMIFIYLKQKVDEELRHAAEREDTEEVAAGAAPELKTG</sequence>
<comment type="caution">
    <text evidence="2">The sequence shown here is derived from an EMBL/GenBank/DDBJ whole genome shotgun (WGS) entry which is preliminary data.</text>
</comment>
<dbReference type="EMBL" id="CAJNNW010032483">
    <property type="protein sequence ID" value="CAE8713326.1"/>
    <property type="molecule type" value="Genomic_DNA"/>
</dbReference>
<evidence type="ECO:0000313" key="4">
    <source>
        <dbReference type="Proteomes" id="UP000654075"/>
    </source>
</evidence>
<evidence type="ECO:0000313" key="2">
    <source>
        <dbReference type="EMBL" id="CAE8626242.1"/>
    </source>
</evidence>
<dbReference type="Proteomes" id="UP000626109">
    <property type="component" value="Unassembled WGS sequence"/>
</dbReference>
<evidence type="ECO:0000313" key="3">
    <source>
        <dbReference type="EMBL" id="CAE8713326.1"/>
    </source>
</evidence>
<dbReference type="EMBL" id="CAJNNV010028939">
    <property type="protein sequence ID" value="CAE8626242.1"/>
    <property type="molecule type" value="Genomic_DNA"/>
</dbReference>
<dbReference type="Proteomes" id="UP000654075">
    <property type="component" value="Unassembled WGS sequence"/>
</dbReference>